<dbReference type="EMBL" id="WKMW01000024">
    <property type="protein sequence ID" value="MRY86425.1"/>
    <property type="molecule type" value="Genomic_DNA"/>
</dbReference>
<feature type="region of interest" description="Disordered" evidence="1">
    <location>
        <begin position="22"/>
        <end position="71"/>
    </location>
</feature>
<evidence type="ECO:0000313" key="7">
    <source>
        <dbReference type="EMBL" id="MRZ49288.1"/>
    </source>
</evidence>
<evidence type="ECO:0000313" key="14">
    <source>
        <dbReference type="Proteomes" id="UP000463337"/>
    </source>
</evidence>
<evidence type="ECO:0000313" key="15">
    <source>
        <dbReference type="Proteomes" id="UP000471216"/>
    </source>
</evidence>
<dbReference type="EMBL" id="WKMC01000001">
    <property type="protein sequence ID" value="MRZ49288.1"/>
    <property type="molecule type" value="Genomic_DNA"/>
</dbReference>
<dbReference type="Proteomes" id="UP000441358">
    <property type="component" value="Unassembled WGS sequence"/>
</dbReference>
<dbReference type="Proteomes" id="UP000450599">
    <property type="component" value="Unassembled WGS sequence"/>
</dbReference>
<dbReference type="EMBL" id="WKLT01000017">
    <property type="protein sequence ID" value="MRY59535.1"/>
    <property type="molecule type" value="Genomic_DNA"/>
</dbReference>
<dbReference type="Proteomes" id="UP000463337">
    <property type="component" value="Unassembled WGS sequence"/>
</dbReference>
<evidence type="ECO:0000313" key="11">
    <source>
        <dbReference type="Proteomes" id="UP000315827"/>
    </source>
</evidence>
<proteinExistence type="predicted"/>
<feature type="compositionally biased region" description="Pro residues" evidence="1">
    <location>
        <begin position="40"/>
        <end position="50"/>
    </location>
</feature>
<reference evidence="8 11" key="3">
    <citation type="submission" date="2019-07" db="EMBL/GenBank/DDBJ databases">
        <title>Genome sequencing of Parabacteroides distasonis iSURF_7.</title>
        <authorList>
            <person name="Degefu H.N."/>
            <person name="Ruoff K.L."/>
            <person name="Price C.E."/>
            <person name="Valls R.A."/>
            <person name="O'Toole G.A."/>
        </authorList>
    </citation>
    <scope>NUCLEOTIDE SEQUENCE [LARGE SCALE GENOMIC DNA]</scope>
    <source>
        <strain evidence="8 11">CFPLTA003_1B</strain>
    </source>
</reference>
<reference evidence="9 10" key="1">
    <citation type="submission" date="2015-09" db="EMBL/GenBank/DDBJ databases">
        <authorList>
            <consortium name="Pathogen Informatics"/>
        </authorList>
    </citation>
    <scope>NUCLEOTIDE SEQUENCE [LARGE SCALE GENOMIC DNA]</scope>
    <source>
        <strain evidence="2 10">2789STDY5608872</strain>
        <strain evidence="3 9">2789STDY5834948</strain>
    </source>
</reference>
<reference evidence="12 13" key="2">
    <citation type="journal article" date="2019" name="Nat. Med.">
        <title>A library of human gut bacterial isolates paired with longitudinal multiomics data enables mechanistic microbiome research.</title>
        <authorList>
            <person name="Poyet M."/>
            <person name="Groussin M."/>
            <person name="Gibbons S.M."/>
            <person name="Avila-Pacheco J."/>
            <person name="Jiang X."/>
            <person name="Kearney S.M."/>
            <person name="Perrotta A.R."/>
            <person name="Berdy B."/>
            <person name="Zhao S."/>
            <person name="Lieberman T.D."/>
            <person name="Swanson P.K."/>
            <person name="Smith M."/>
            <person name="Roesemann S."/>
            <person name="Alexander J.E."/>
            <person name="Rich S.A."/>
            <person name="Livny J."/>
            <person name="Vlamakis H."/>
            <person name="Clish C."/>
            <person name="Bullock K."/>
            <person name="Deik A."/>
            <person name="Scott J."/>
            <person name="Pierce K.A."/>
            <person name="Xavier R.J."/>
            <person name="Alm E.J."/>
        </authorList>
    </citation>
    <scope>NUCLEOTIDE SEQUENCE [LARGE SCALE GENOMIC DNA]</scope>
    <source>
        <strain evidence="6 15">BIOML-A10</strain>
        <strain evidence="5 13">BIOML-A11</strain>
        <strain evidence="7 12">BIOML-A32</strain>
        <strain evidence="4 14">BIOML-A41</strain>
    </source>
</reference>
<dbReference type="AlphaFoldDB" id="A0A174Q2Y7"/>
<dbReference type="Proteomes" id="UP000095332">
    <property type="component" value="Unassembled WGS sequence"/>
</dbReference>
<dbReference type="EMBL" id="VOHW01000004">
    <property type="protein sequence ID" value="TWV62086.1"/>
    <property type="molecule type" value="Genomic_DNA"/>
</dbReference>
<organism evidence="3 9">
    <name type="scientific">Parabacteroides distasonis</name>
    <dbReference type="NCBI Taxonomy" id="823"/>
    <lineage>
        <taxon>Bacteria</taxon>
        <taxon>Pseudomonadati</taxon>
        <taxon>Bacteroidota</taxon>
        <taxon>Bacteroidia</taxon>
        <taxon>Bacteroidales</taxon>
        <taxon>Tannerellaceae</taxon>
        <taxon>Parabacteroides</taxon>
    </lineage>
</organism>
<evidence type="ECO:0000313" key="10">
    <source>
        <dbReference type="Proteomes" id="UP000095591"/>
    </source>
</evidence>
<evidence type="ECO:0000313" key="13">
    <source>
        <dbReference type="Proteomes" id="UP000450599"/>
    </source>
</evidence>
<evidence type="ECO:0000313" key="2">
    <source>
        <dbReference type="EMBL" id="CUM80630.1"/>
    </source>
</evidence>
<name>A0A174Q2Y7_PARDI</name>
<evidence type="ECO:0000313" key="4">
    <source>
        <dbReference type="EMBL" id="MRY59535.1"/>
    </source>
</evidence>
<evidence type="ECO:0000313" key="5">
    <source>
        <dbReference type="EMBL" id="MRY86425.1"/>
    </source>
</evidence>
<dbReference type="Proteomes" id="UP000095591">
    <property type="component" value="Unassembled WGS sequence"/>
</dbReference>
<sequence length="113" mass="11826">MNKIRQILAFVRSLLDFLLNLGSHTPQKQPPHDTTDTPTEPTPPFPPLPPARLGQPLPAGGTLPPARHAGGGVGGYRGDTLALVHPSPGPLNLLGWGLILSAALSSLGKIWPP</sequence>
<dbReference type="EMBL" id="CYXP01000001">
    <property type="protein sequence ID" value="CUM80630.1"/>
    <property type="molecule type" value="Genomic_DNA"/>
</dbReference>
<dbReference type="EMBL" id="CZBM01000001">
    <property type="protein sequence ID" value="CUP66226.1"/>
    <property type="molecule type" value="Genomic_DNA"/>
</dbReference>
<evidence type="ECO:0000256" key="1">
    <source>
        <dbReference type="SAM" id="MobiDB-lite"/>
    </source>
</evidence>
<dbReference type="Proteomes" id="UP000315827">
    <property type="component" value="Unassembled WGS sequence"/>
</dbReference>
<evidence type="ECO:0000313" key="6">
    <source>
        <dbReference type="EMBL" id="MRZ08322.1"/>
    </source>
</evidence>
<dbReference type="Proteomes" id="UP000471216">
    <property type="component" value="Unassembled WGS sequence"/>
</dbReference>
<protein>
    <submittedName>
        <fullName evidence="3">Uncharacterized protein</fullName>
    </submittedName>
</protein>
<evidence type="ECO:0000313" key="12">
    <source>
        <dbReference type="Proteomes" id="UP000441358"/>
    </source>
</evidence>
<evidence type="ECO:0000313" key="3">
    <source>
        <dbReference type="EMBL" id="CUP66226.1"/>
    </source>
</evidence>
<evidence type="ECO:0000313" key="9">
    <source>
        <dbReference type="Proteomes" id="UP000095332"/>
    </source>
</evidence>
<dbReference type="EMBL" id="WKMX01000022">
    <property type="protein sequence ID" value="MRZ08322.1"/>
    <property type="molecule type" value="Genomic_DNA"/>
</dbReference>
<evidence type="ECO:0000313" key="8">
    <source>
        <dbReference type="EMBL" id="TWV62086.1"/>
    </source>
</evidence>
<gene>
    <name evidence="2" type="ORF">ERS852429_00663</name>
    <name evidence="3" type="ORF">ERS852560_00527</name>
    <name evidence="8" type="ORF">FSA05_08290</name>
    <name evidence="6" type="ORF">GKD54_19360</name>
    <name evidence="5" type="ORF">GKD58_19605</name>
    <name evidence="4" type="ORF">GKD59_16785</name>
    <name evidence="7" type="ORF">GKD66_03320</name>
</gene>
<accession>A0A174Q2Y7</accession>